<proteinExistence type="predicted"/>
<evidence type="ECO:0000256" key="1">
    <source>
        <dbReference type="SAM" id="Phobius"/>
    </source>
</evidence>
<feature type="transmembrane region" description="Helical" evidence="1">
    <location>
        <begin position="57"/>
        <end position="77"/>
    </location>
</feature>
<dbReference type="EMBL" id="JAYKBV010000010">
    <property type="protein sequence ID" value="MEB3040768.1"/>
    <property type="molecule type" value="Genomic_DNA"/>
</dbReference>
<protein>
    <submittedName>
        <fullName evidence="2">Uncharacterized protein</fullName>
    </submittedName>
</protein>
<organism evidence="2 3">
    <name type="scientific">Capnocytophaga gingivalis</name>
    <dbReference type="NCBI Taxonomy" id="1017"/>
    <lineage>
        <taxon>Bacteria</taxon>
        <taxon>Pseudomonadati</taxon>
        <taxon>Bacteroidota</taxon>
        <taxon>Flavobacteriia</taxon>
        <taxon>Flavobacteriales</taxon>
        <taxon>Flavobacteriaceae</taxon>
        <taxon>Capnocytophaga</taxon>
    </lineage>
</organism>
<evidence type="ECO:0000313" key="2">
    <source>
        <dbReference type="EMBL" id="MEB3040768.1"/>
    </source>
</evidence>
<reference evidence="2 3" key="1">
    <citation type="submission" date="2023-12" db="EMBL/GenBank/DDBJ databases">
        <title>Genomic sequences of Capnocytophaga and Parvimonas strains.</title>
        <authorList>
            <person name="Watt R.M."/>
            <person name="Wang M."/>
            <person name="Yang T."/>
            <person name="Tong W.M."/>
        </authorList>
    </citation>
    <scope>NUCLEOTIDE SEQUENCE [LARGE SCALE GENOMIC DNA]</scope>
    <source>
        <strain evidence="2 3">CCUG 13156</strain>
    </source>
</reference>
<keyword evidence="1" id="KW-0472">Membrane</keyword>
<dbReference type="Proteomes" id="UP001324270">
    <property type="component" value="Unassembled WGS sequence"/>
</dbReference>
<gene>
    <name evidence="2" type="ORF">VJJ49_08705</name>
</gene>
<sequence>MDIIYMIWFVPLFLFLFALFYFVVMRKNDFEKRLAIFYPYRQLSQKREAYMQKVSKYSYIIFALFLLPFFFLVYILFKENYQEISEANTSFSDENLMLILATLLPLFVCYYIIFYMQKRSRKAKRMLLEQMSDTDFELLLKLRDNLSFPYKYDPPFVLCNNRLYIFLFHTIKEIDPTQIISVKWYSNRHRFIVRIKDPKAKVTVLSISKSALDIFLQIVEQYTKLNLLTDQKNK</sequence>
<keyword evidence="1" id="KW-0812">Transmembrane</keyword>
<feature type="transmembrane region" description="Helical" evidence="1">
    <location>
        <begin position="6"/>
        <end position="24"/>
    </location>
</feature>
<evidence type="ECO:0000313" key="3">
    <source>
        <dbReference type="Proteomes" id="UP001324270"/>
    </source>
</evidence>
<accession>A0ABU5YA04</accession>
<feature type="transmembrane region" description="Helical" evidence="1">
    <location>
        <begin position="97"/>
        <end position="116"/>
    </location>
</feature>
<name>A0ABU5YA04_9FLAO</name>
<keyword evidence="3" id="KW-1185">Reference proteome</keyword>
<comment type="caution">
    <text evidence="2">The sequence shown here is derived from an EMBL/GenBank/DDBJ whole genome shotgun (WGS) entry which is preliminary data.</text>
</comment>
<keyword evidence="1" id="KW-1133">Transmembrane helix</keyword>